<reference evidence="2" key="1">
    <citation type="journal article" date="2022" name="bioRxiv">
        <title>Sequencing and chromosome-scale assembly of the giantPleurodeles waltlgenome.</title>
        <authorList>
            <person name="Brown T."/>
            <person name="Elewa A."/>
            <person name="Iarovenko S."/>
            <person name="Subramanian E."/>
            <person name="Araus A.J."/>
            <person name="Petzold A."/>
            <person name="Susuki M."/>
            <person name="Suzuki K.-i.T."/>
            <person name="Hayashi T."/>
            <person name="Toyoda A."/>
            <person name="Oliveira C."/>
            <person name="Osipova E."/>
            <person name="Leigh N.D."/>
            <person name="Simon A."/>
            <person name="Yun M.H."/>
        </authorList>
    </citation>
    <scope>NUCLEOTIDE SEQUENCE</scope>
    <source>
        <strain evidence="2">20211129_DDA</strain>
        <tissue evidence="2">Liver</tissue>
    </source>
</reference>
<gene>
    <name evidence="2" type="ORF">NDU88_006792</name>
</gene>
<organism evidence="2 3">
    <name type="scientific">Pleurodeles waltl</name>
    <name type="common">Iberian ribbed newt</name>
    <dbReference type="NCBI Taxonomy" id="8319"/>
    <lineage>
        <taxon>Eukaryota</taxon>
        <taxon>Metazoa</taxon>
        <taxon>Chordata</taxon>
        <taxon>Craniata</taxon>
        <taxon>Vertebrata</taxon>
        <taxon>Euteleostomi</taxon>
        <taxon>Amphibia</taxon>
        <taxon>Batrachia</taxon>
        <taxon>Caudata</taxon>
        <taxon>Salamandroidea</taxon>
        <taxon>Salamandridae</taxon>
        <taxon>Pleurodelinae</taxon>
        <taxon>Pleurodeles</taxon>
    </lineage>
</organism>
<keyword evidence="3" id="KW-1185">Reference proteome</keyword>
<dbReference type="AlphaFoldDB" id="A0AAV7VS07"/>
<evidence type="ECO:0000313" key="2">
    <source>
        <dbReference type="EMBL" id="KAJ1202997.1"/>
    </source>
</evidence>
<comment type="caution">
    <text evidence="2">The sequence shown here is derived from an EMBL/GenBank/DDBJ whole genome shotgun (WGS) entry which is preliminary data.</text>
</comment>
<feature type="region of interest" description="Disordered" evidence="1">
    <location>
        <begin position="30"/>
        <end position="62"/>
    </location>
</feature>
<sequence>MSRCSPWPRQNVAQASEVMADMEQSVATGLLVSSSPGIPPTGRARACPPAKERKSERHPALVSARVRQATTPVLRWAGKGPREGSVMCTMCFGT</sequence>
<evidence type="ECO:0000313" key="3">
    <source>
        <dbReference type="Proteomes" id="UP001066276"/>
    </source>
</evidence>
<feature type="compositionally biased region" description="Basic and acidic residues" evidence="1">
    <location>
        <begin position="50"/>
        <end position="59"/>
    </location>
</feature>
<proteinExistence type="predicted"/>
<protein>
    <submittedName>
        <fullName evidence="2">Uncharacterized protein</fullName>
    </submittedName>
</protein>
<dbReference type="Proteomes" id="UP001066276">
    <property type="component" value="Chromosome 2_1"/>
</dbReference>
<dbReference type="EMBL" id="JANPWB010000003">
    <property type="protein sequence ID" value="KAJ1202997.1"/>
    <property type="molecule type" value="Genomic_DNA"/>
</dbReference>
<name>A0AAV7VS07_PLEWA</name>
<accession>A0AAV7VS07</accession>
<evidence type="ECO:0000256" key="1">
    <source>
        <dbReference type="SAM" id="MobiDB-lite"/>
    </source>
</evidence>